<keyword evidence="8" id="KW-1185">Reference proteome</keyword>
<accession>A0A2N0ZJ58</accession>
<feature type="transmembrane region" description="Helical" evidence="5">
    <location>
        <begin position="15"/>
        <end position="33"/>
    </location>
</feature>
<keyword evidence="4" id="KW-0175">Coiled coil</keyword>
<dbReference type="SUPFAM" id="SSF58104">
    <property type="entry name" value="Methyl-accepting chemotaxis protein (MCP) signaling domain"/>
    <property type="match status" value="1"/>
</dbReference>
<dbReference type="Proteomes" id="UP000233343">
    <property type="component" value="Unassembled WGS sequence"/>
</dbReference>
<keyword evidence="1 3" id="KW-0807">Transducer</keyword>
<feature type="transmembrane region" description="Helical" evidence="5">
    <location>
        <begin position="141"/>
        <end position="161"/>
    </location>
</feature>
<evidence type="ECO:0000259" key="6">
    <source>
        <dbReference type="PROSITE" id="PS50111"/>
    </source>
</evidence>
<keyword evidence="5" id="KW-0812">Transmembrane</keyword>
<dbReference type="AlphaFoldDB" id="A0A2N0ZJ58"/>
<dbReference type="RefSeq" id="WP_083957104.1">
    <property type="nucleotide sequence ID" value="NZ_JAFDQP010000001.1"/>
</dbReference>
<dbReference type="PANTHER" id="PTHR32089">
    <property type="entry name" value="METHYL-ACCEPTING CHEMOTAXIS PROTEIN MCPB"/>
    <property type="match status" value="1"/>
</dbReference>
<keyword evidence="5" id="KW-1133">Transmembrane helix</keyword>
<evidence type="ECO:0000313" key="7">
    <source>
        <dbReference type="EMBL" id="PKG29521.1"/>
    </source>
</evidence>
<keyword evidence="5" id="KW-0472">Membrane</keyword>
<feature type="transmembrane region" description="Helical" evidence="5">
    <location>
        <begin position="66"/>
        <end position="90"/>
    </location>
</feature>
<dbReference type="InterPro" id="IPR004089">
    <property type="entry name" value="MCPsignal_dom"/>
</dbReference>
<feature type="domain" description="Methyl-accepting transducer" evidence="6">
    <location>
        <begin position="210"/>
        <end position="467"/>
    </location>
</feature>
<evidence type="ECO:0000256" key="4">
    <source>
        <dbReference type="SAM" id="Coils"/>
    </source>
</evidence>
<dbReference type="GO" id="GO:0016020">
    <property type="term" value="C:membrane"/>
    <property type="evidence" value="ECO:0007669"/>
    <property type="project" value="InterPro"/>
</dbReference>
<dbReference type="GO" id="GO:0004888">
    <property type="term" value="F:transmembrane signaling receptor activity"/>
    <property type="evidence" value="ECO:0007669"/>
    <property type="project" value="InterPro"/>
</dbReference>
<dbReference type="Gene3D" id="1.10.287.950">
    <property type="entry name" value="Methyl-accepting chemotaxis protein"/>
    <property type="match status" value="1"/>
</dbReference>
<name>A0A2N0ZJ58_9BACI</name>
<dbReference type="PRINTS" id="PR00260">
    <property type="entry name" value="CHEMTRNSDUCR"/>
</dbReference>
<evidence type="ECO:0000313" key="8">
    <source>
        <dbReference type="Proteomes" id="UP000233343"/>
    </source>
</evidence>
<dbReference type="EMBL" id="PISD01000015">
    <property type="protein sequence ID" value="PKG29521.1"/>
    <property type="molecule type" value="Genomic_DNA"/>
</dbReference>
<evidence type="ECO:0000256" key="5">
    <source>
        <dbReference type="SAM" id="Phobius"/>
    </source>
</evidence>
<feature type="transmembrane region" description="Helical" evidence="5">
    <location>
        <begin position="111"/>
        <end position="129"/>
    </location>
</feature>
<dbReference type="SMART" id="SM00283">
    <property type="entry name" value="MA"/>
    <property type="match status" value="1"/>
</dbReference>
<reference evidence="7 8" key="1">
    <citation type="journal article" date="2010" name="Int. J. Syst. Evol. Microbiol.">
        <title>Bacillus horneckiae sp. nov., isolated from a spacecraft-assembly clean room.</title>
        <authorList>
            <person name="Vaishampayan P."/>
            <person name="Probst A."/>
            <person name="Krishnamurthi S."/>
            <person name="Ghosh S."/>
            <person name="Osman S."/>
            <person name="McDowall A."/>
            <person name="Ruckmani A."/>
            <person name="Mayilraj S."/>
            <person name="Venkateswaran K."/>
        </authorList>
    </citation>
    <scope>NUCLEOTIDE SEQUENCE [LARGE SCALE GENOMIC DNA]</scope>
    <source>
        <strain evidence="8">1PO1SC</strain>
    </source>
</reference>
<dbReference type="GO" id="GO:0007165">
    <property type="term" value="P:signal transduction"/>
    <property type="evidence" value="ECO:0007669"/>
    <property type="project" value="UniProtKB-KW"/>
</dbReference>
<dbReference type="PROSITE" id="PS50111">
    <property type="entry name" value="CHEMOTAXIS_TRANSDUC_2"/>
    <property type="match status" value="1"/>
</dbReference>
<feature type="transmembrane region" description="Helical" evidence="5">
    <location>
        <begin position="40"/>
        <end position="60"/>
    </location>
</feature>
<comment type="similarity">
    <text evidence="2">Belongs to the methyl-accepting chemotaxis (MCP) protein family.</text>
</comment>
<sequence length="496" mass="55041">MKLQDKYNTGRVHKVNLTLIIFMVIMLIVPIVLDRGAADSLSVMIGGSIVIILAVINFFLPVNTYLKGFCFALLPYLVVIALFYFDGFALNKHYLILFTIAMVSLYFKKELILAFSAVYNITFTATYFFSSANLLDSSDSIRSIFTILFVTNGILYLLYLLSNWGRTLIEESSIKEMEAKELLDKLKATFDSIDRGTNTLENNINQFNVNITTIYESSHQILEAVQQMASGIQEEANSLSIVNESMAHSLEKTDETIAISQGLVEKSDEMNIKVQDGWNKIQQATEHISTVNSTIRLTALTVSEVHSSLEKVNSLLEGIKQIADQTNLLALNAAIESARAGEHGRGFAVVADEVRKLAEQTAEITVSITDVTHTLFHKSKEAREKSSEGETAVKEGQHLLDEVADYFTEIRDSFEQTNNELSKGMGEIKSATDTFSHIQAQIGNMANISEENAASTEEIVATLEEEHGMISSINQSVAEIKKLSSELKEMVKKGIN</sequence>
<feature type="coiled-coil region" evidence="4">
    <location>
        <begin position="446"/>
        <end position="493"/>
    </location>
</feature>
<dbReference type="PANTHER" id="PTHR32089:SF112">
    <property type="entry name" value="LYSOZYME-LIKE PROTEIN-RELATED"/>
    <property type="match status" value="1"/>
</dbReference>
<dbReference type="Pfam" id="PF00015">
    <property type="entry name" value="MCPsignal"/>
    <property type="match status" value="1"/>
</dbReference>
<comment type="caution">
    <text evidence="7">The sequence shown here is derived from an EMBL/GenBank/DDBJ whole genome shotgun (WGS) entry which is preliminary data.</text>
</comment>
<proteinExistence type="inferred from homology"/>
<evidence type="ECO:0000256" key="1">
    <source>
        <dbReference type="ARBA" id="ARBA00023224"/>
    </source>
</evidence>
<evidence type="ECO:0000256" key="2">
    <source>
        <dbReference type="ARBA" id="ARBA00029447"/>
    </source>
</evidence>
<protein>
    <submittedName>
        <fullName evidence="7">Chemotaxis protein</fullName>
    </submittedName>
</protein>
<evidence type="ECO:0000256" key="3">
    <source>
        <dbReference type="PROSITE-ProRule" id="PRU00284"/>
    </source>
</evidence>
<organism evidence="7 8">
    <name type="scientific">Cytobacillus horneckiae</name>
    <dbReference type="NCBI Taxonomy" id="549687"/>
    <lineage>
        <taxon>Bacteria</taxon>
        <taxon>Bacillati</taxon>
        <taxon>Bacillota</taxon>
        <taxon>Bacilli</taxon>
        <taxon>Bacillales</taxon>
        <taxon>Bacillaceae</taxon>
        <taxon>Cytobacillus</taxon>
    </lineage>
</organism>
<dbReference type="GO" id="GO:0006935">
    <property type="term" value="P:chemotaxis"/>
    <property type="evidence" value="ECO:0007669"/>
    <property type="project" value="InterPro"/>
</dbReference>
<gene>
    <name evidence="7" type="ORF">CWS20_08350</name>
</gene>
<dbReference type="InterPro" id="IPR004090">
    <property type="entry name" value="Chemotax_Me-accpt_rcpt"/>
</dbReference>